<sequence length="29" mass="3431">SPWTEGNRLFYKATEAETQKILLHSMFEC</sequence>
<comment type="caution">
    <text evidence="1">The sequence shown here is derived from an EMBL/GenBank/DDBJ whole genome shotgun (WGS) entry which is preliminary data.</text>
</comment>
<organism evidence="1">
    <name type="scientific">marine sediment metagenome</name>
    <dbReference type="NCBI Taxonomy" id="412755"/>
    <lineage>
        <taxon>unclassified sequences</taxon>
        <taxon>metagenomes</taxon>
        <taxon>ecological metagenomes</taxon>
    </lineage>
</organism>
<reference evidence="1" key="1">
    <citation type="journal article" date="2014" name="Front. Microbiol.">
        <title>High frequency of phylogenetically diverse reductive dehalogenase-homologous genes in deep subseafloor sedimentary metagenomes.</title>
        <authorList>
            <person name="Kawai M."/>
            <person name="Futagami T."/>
            <person name="Toyoda A."/>
            <person name="Takaki Y."/>
            <person name="Nishi S."/>
            <person name="Hori S."/>
            <person name="Arai W."/>
            <person name="Tsubouchi T."/>
            <person name="Morono Y."/>
            <person name="Uchiyama I."/>
            <person name="Ito T."/>
            <person name="Fujiyama A."/>
            <person name="Inagaki F."/>
            <person name="Takami H."/>
        </authorList>
    </citation>
    <scope>NUCLEOTIDE SEQUENCE</scope>
    <source>
        <strain evidence="1">Expedition CK06-06</strain>
    </source>
</reference>
<accession>X1B6X1</accession>
<feature type="non-terminal residue" evidence="1">
    <location>
        <position position="1"/>
    </location>
</feature>
<proteinExistence type="predicted"/>
<dbReference type="AlphaFoldDB" id="X1B6X1"/>
<evidence type="ECO:0000313" key="1">
    <source>
        <dbReference type="EMBL" id="GAG77022.1"/>
    </source>
</evidence>
<name>X1B6X1_9ZZZZ</name>
<dbReference type="EMBL" id="BART01010791">
    <property type="protein sequence ID" value="GAG77022.1"/>
    <property type="molecule type" value="Genomic_DNA"/>
</dbReference>
<gene>
    <name evidence="1" type="ORF">S01H4_23306</name>
</gene>
<protein>
    <submittedName>
        <fullName evidence="1">Uncharacterized protein</fullName>
    </submittedName>
</protein>